<dbReference type="OMA" id="PANYEAE"/>
<evidence type="ECO:0000313" key="7">
    <source>
        <dbReference type="Proteomes" id="UP000002036"/>
    </source>
</evidence>
<dbReference type="EMBL" id="CU928170">
    <property type="protein sequence ID" value="CAR24164.1"/>
    <property type="molecule type" value="Genomic_DNA"/>
</dbReference>
<dbReference type="eggNOG" id="KOG0710">
    <property type="taxonomic scope" value="Eukaryota"/>
</dbReference>
<dbReference type="InParanoid" id="C5DL13"/>
<sequence length="332" mass="37290">MSFTQPTVSIYDILEALSSQQDRSNARRRPHHSNYVRPRTRGAYGNPYVQSPYYYAERPQTTYYRPRYYDENEYESPYVVGGRGGYGPQPDVLPAILRAFMAQQSSEHNEPEEAELPDQLEQDQEAAEVPQIAAQPLAQALADEVLEQAEAESAEENGAEVAGEATDAEQKQAPRSGASSPIPEPLQVSKPQVRLDLPFSPEVNVYDTPEAYVVVLALPGANSKSFKIDYHPSSHELLIKGSLDRKIDVNDKFLRISELKGGKFERSVKFPVVPRIKDEEIKATYANGLLQIKTPKILDESSQHQPRRRIVIEDVPDEELVFEENPNPPTSI</sequence>
<feature type="compositionally biased region" description="Acidic residues" evidence="4">
    <location>
        <begin position="110"/>
        <end position="126"/>
    </location>
</feature>
<dbReference type="Gene3D" id="2.60.40.790">
    <property type="match status" value="1"/>
</dbReference>
<reference evidence="6 7" key="1">
    <citation type="journal article" date="2009" name="Genome Res.">
        <title>Comparative genomics of protoploid Saccharomycetaceae.</title>
        <authorList>
            <consortium name="The Genolevures Consortium"/>
            <person name="Souciet J.-L."/>
            <person name="Dujon B."/>
            <person name="Gaillardin C."/>
            <person name="Johnston M."/>
            <person name="Baret P.V."/>
            <person name="Cliften P."/>
            <person name="Sherman D.J."/>
            <person name="Weissenbach J."/>
            <person name="Westhof E."/>
            <person name="Wincker P."/>
            <person name="Jubin C."/>
            <person name="Poulain J."/>
            <person name="Barbe V."/>
            <person name="Segurens B."/>
            <person name="Artiguenave F."/>
            <person name="Anthouard V."/>
            <person name="Vacherie B."/>
            <person name="Val M.-E."/>
            <person name="Fulton R.S."/>
            <person name="Minx P."/>
            <person name="Wilson R."/>
            <person name="Durrens P."/>
            <person name="Jean G."/>
            <person name="Marck C."/>
            <person name="Martin T."/>
            <person name="Nikolski M."/>
            <person name="Rolland T."/>
            <person name="Seret M.-L."/>
            <person name="Casaregola S."/>
            <person name="Despons L."/>
            <person name="Fairhead C."/>
            <person name="Fischer G."/>
            <person name="Lafontaine I."/>
            <person name="Leh V."/>
            <person name="Lemaire M."/>
            <person name="de Montigny J."/>
            <person name="Neuveglise C."/>
            <person name="Thierry A."/>
            <person name="Blanc-Lenfle I."/>
            <person name="Bleykasten C."/>
            <person name="Diffels J."/>
            <person name="Fritsch E."/>
            <person name="Frangeul L."/>
            <person name="Goeffon A."/>
            <person name="Jauniaux N."/>
            <person name="Kachouri-Lafond R."/>
            <person name="Payen C."/>
            <person name="Potier S."/>
            <person name="Pribylova L."/>
            <person name="Ozanne C."/>
            <person name="Richard G.-F."/>
            <person name="Sacerdot C."/>
            <person name="Straub M.-L."/>
            <person name="Talla E."/>
        </authorList>
    </citation>
    <scope>NUCLEOTIDE SEQUENCE [LARGE SCALE GENOMIC DNA]</scope>
    <source>
        <strain evidence="7">ATCC 56472 / CBS 6340 / NRRL Y-8284</strain>
    </source>
</reference>
<evidence type="ECO:0000256" key="3">
    <source>
        <dbReference type="RuleBase" id="RU003616"/>
    </source>
</evidence>
<evidence type="ECO:0000256" key="4">
    <source>
        <dbReference type="SAM" id="MobiDB-lite"/>
    </source>
</evidence>
<dbReference type="FunCoup" id="C5DL13">
    <property type="interactions" value="803"/>
</dbReference>
<feature type="compositionally biased region" description="Basic residues" evidence="4">
    <location>
        <begin position="26"/>
        <end position="40"/>
    </location>
</feature>
<feature type="region of interest" description="Disordered" evidence="4">
    <location>
        <begin position="148"/>
        <end position="189"/>
    </location>
</feature>
<dbReference type="RefSeq" id="XP_002554601.1">
    <property type="nucleotide sequence ID" value="XM_002554555.1"/>
</dbReference>
<evidence type="ECO:0000256" key="2">
    <source>
        <dbReference type="PROSITE-ProRule" id="PRU00285"/>
    </source>
</evidence>
<dbReference type="STRING" id="559295.C5DL13"/>
<keyword evidence="1" id="KW-0346">Stress response</keyword>
<protein>
    <submittedName>
        <fullName evidence="6">KLTH0F09130p</fullName>
    </submittedName>
</protein>
<evidence type="ECO:0000259" key="5">
    <source>
        <dbReference type="PROSITE" id="PS01031"/>
    </source>
</evidence>
<feature type="region of interest" description="Disordered" evidence="4">
    <location>
        <begin position="104"/>
        <end position="128"/>
    </location>
</feature>
<dbReference type="PANTHER" id="PTHR11527">
    <property type="entry name" value="HEAT-SHOCK PROTEIN 20 FAMILY MEMBER"/>
    <property type="match status" value="1"/>
</dbReference>
<proteinExistence type="inferred from homology"/>
<dbReference type="CDD" id="cd06464">
    <property type="entry name" value="ACD_sHsps-like"/>
    <property type="match status" value="1"/>
</dbReference>
<dbReference type="Pfam" id="PF00011">
    <property type="entry name" value="HSP20"/>
    <property type="match status" value="1"/>
</dbReference>
<comment type="similarity">
    <text evidence="2 3">Belongs to the small heat shock protein (HSP20) family.</text>
</comment>
<dbReference type="InterPro" id="IPR008978">
    <property type="entry name" value="HSP20-like_chaperone"/>
</dbReference>
<gene>
    <name evidence="6" type="ordered locus">KLTH0F09130g</name>
</gene>
<evidence type="ECO:0000256" key="1">
    <source>
        <dbReference type="ARBA" id="ARBA00023016"/>
    </source>
</evidence>
<evidence type="ECO:0000313" key="6">
    <source>
        <dbReference type="EMBL" id="CAR24164.1"/>
    </source>
</evidence>
<name>C5DL13_LACTC</name>
<dbReference type="HOGENOM" id="CLU_057192_0_0_1"/>
<accession>C5DL13</accession>
<feature type="region of interest" description="Disordered" evidence="4">
    <location>
        <begin position="20"/>
        <end position="43"/>
    </location>
</feature>
<dbReference type="OrthoDB" id="5511210at2759"/>
<dbReference type="GeneID" id="8292807"/>
<dbReference type="InterPro" id="IPR031107">
    <property type="entry name" value="Small_HSP"/>
</dbReference>
<dbReference type="AlphaFoldDB" id="C5DL13"/>
<dbReference type="PROSITE" id="PS01031">
    <property type="entry name" value="SHSP"/>
    <property type="match status" value="1"/>
</dbReference>
<dbReference type="InterPro" id="IPR002068">
    <property type="entry name" value="A-crystallin/Hsp20_dom"/>
</dbReference>
<dbReference type="Proteomes" id="UP000002036">
    <property type="component" value="Chromosome F"/>
</dbReference>
<dbReference type="KEGG" id="lth:KLTH0F09130g"/>
<dbReference type="SUPFAM" id="SSF49764">
    <property type="entry name" value="HSP20-like chaperones"/>
    <property type="match status" value="1"/>
</dbReference>
<organism evidence="6 7">
    <name type="scientific">Lachancea thermotolerans (strain ATCC 56472 / CBS 6340 / NRRL Y-8284)</name>
    <name type="common">Yeast</name>
    <name type="synonym">Kluyveromyces thermotolerans</name>
    <dbReference type="NCBI Taxonomy" id="559295"/>
    <lineage>
        <taxon>Eukaryota</taxon>
        <taxon>Fungi</taxon>
        <taxon>Dikarya</taxon>
        <taxon>Ascomycota</taxon>
        <taxon>Saccharomycotina</taxon>
        <taxon>Saccharomycetes</taxon>
        <taxon>Saccharomycetales</taxon>
        <taxon>Saccharomycetaceae</taxon>
        <taxon>Lachancea</taxon>
    </lineage>
</organism>
<feature type="compositionally biased region" description="Acidic residues" evidence="4">
    <location>
        <begin position="148"/>
        <end position="158"/>
    </location>
</feature>
<feature type="domain" description="SHSP" evidence="5">
    <location>
        <begin position="194"/>
        <end position="313"/>
    </location>
</feature>
<keyword evidence="7" id="KW-1185">Reference proteome</keyword>